<name>A0ABR0EUA9_ZASCE</name>
<feature type="signal peptide" evidence="8">
    <location>
        <begin position="1"/>
        <end position="18"/>
    </location>
</feature>
<reference evidence="10 11" key="1">
    <citation type="journal article" date="2023" name="G3 (Bethesda)">
        <title>A chromosome-level genome assembly of Zasmidium syzygii isolated from banana leaves.</title>
        <authorList>
            <person name="van Westerhoven A.C."/>
            <person name="Mehrabi R."/>
            <person name="Talebi R."/>
            <person name="Steentjes M.B.F."/>
            <person name="Corcolon B."/>
            <person name="Chong P.A."/>
            <person name="Kema G.H.J."/>
            <person name="Seidl M.F."/>
        </authorList>
    </citation>
    <scope>NUCLEOTIDE SEQUENCE [LARGE SCALE GENOMIC DNA]</scope>
    <source>
        <strain evidence="10 11">P124</strain>
    </source>
</reference>
<evidence type="ECO:0000256" key="5">
    <source>
        <dbReference type="ARBA" id="ARBA00022801"/>
    </source>
</evidence>
<comment type="similarity">
    <text evidence="1">Belongs to the glycerophosphoryl diester phosphodiesterase family.</text>
</comment>
<evidence type="ECO:0000256" key="2">
    <source>
        <dbReference type="ARBA" id="ARBA00012247"/>
    </source>
</evidence>
<gene>
    <name evidence="10" type="ORF">PRZ48_003050</name>
</gene>
<evidence type="ECO:0000313" key="10">
    <source>
        <dbReference type="EMBL" id="KAK4505087.1"/>
    </source>
</evidence>
<dbReference type="EC" id="3.1.4.46" evidence="2"/>
<evidence type="ECO:0000256" key="8">
    <source>
        <dbReference type="SAM" id="SignalP"/>
    </source>
</evidence>
<dbReference type="Gene3D" id="3.20.20.190">
    <property type="entry name" value="Phosphatidylinositol (PI) phosphodiesterase"/>
    <property type="match status" value="1"/>
</dbReference>
<evidence type="ECO:0000256" key="7">
    <source>
        <dbReference type="SAM" id="MobiDB-lite"/>
    </source>
</evidence>
<evidence type="ECO:0000256" key="4">
    <source>
        <dbReference type="ARBA" id="ARBA00022798"/>
    </source>
</evidence>
<dbReference type="PROSITE" id="PS51704">
    <property type="entry name" value="GP_PDE"/>
    <property type="match status" value="1"/>
</dbReference>
<dbReference type="EMBL" id="JAXOVC010000002">
    <property type="protein sequence ID" value="KAK4505087.1"/>
    <property type="molecule type" value="Genomic_DNA"/>
</dbReference>
<keyword evidence="3 8" id="KW-0732">Signal</keyword>
<dbReference type="PANTHER" id="PTHR43620">
    <property type="entry name" value="GLYCEROPHOSPHORYL DIESTER PHOSPHODIESTERASE"/>
    <property type="match status" value="1"/>
</dbReference>
<accession>A0ABR0EUA9</accession>
<dbReference type="Proteomes" id="UP001305779">
    <property type="component" value="Unassembled WGS sequence"/>
</dbReference>
<dbReference type="InterPro" id="IPR030395">
    <property type="entry name" value="GP_PDE_dom"/>
</dbReference>
<evidence type="ECO:0000256" key="6">
    <source>
        <dbReference type="ARBA" id="ARBA00047512"/>
    </source>
</evidence>
<dbReference type="Pfam" id="PF03009">
    <property type="entry name" value="GDPD"/>
    <property type="match status" value="1"/>
</dbReference>
<evidence type="ECO:0000313" key="11">
    <source>
        <dbReference type="Proteomes" id="UP001305779"/>
    </source>
</evidence>
<keyword evidence="5" id="KW-0378">Hydrolase</keyword>
<protein>
    <recommendedName>
        <fullName evidence="2">glycerophosphodiester phosphodiesterase</fullName>
        <ecNumber evidence="2">3.1.4.46</ecNumber>
    </recommendedName>
</protein>
<keyword evidence="11" id="KW-1185">Reference proteome</keyword>
<comment type="catalytic activity">
    <reaction evidence="6">
        <text>a sn-glycero-3-phosphodiester + H2O = an alcohol + sn-glycerol 3-phosphate + H(+)</text>
        <dbReference type="Rhea" id="RHEA:12969"/>
        <dbReference type="ChEBI" id="CHEBI:15377"/>
        <dbReference type="ChEBI" id="CHEBI:15378"/>
        <dbReference type="ChEBI" id="CHEBI:30879"/>
        <dbReference type="ChEBI" id="CHEBI:57597"/>
        <dbReference type="ChEBI" id="CHEBI:83408"/>
        <dbReference type="EC" id="3.1.4.46"/>
    </reaction>
</comment>
<evidence type="ECO:0000259" key="9">
    <source>
        <dbReference type="PROSITE" id="PS51704"/>
    </source>
</evidence>
<proteinExistence type="inferred from homology"/>
<feature type="chain" id="PRO_5047481748" description="glycerophosphodiester phosphodiesterase" evidence="8">
    <location>
        <begin position="19"/>
        <end position="448"/>
    </location>
</feature>
<sequence length="448" mass="48717">MYFTQLAAASLAIGLTTAAPAPAAQWGSGNWGNWGNWGHHGKPPGKPPGGGHPTSKINVQLGPRPFYLVDNMDEGPLKDKLESCKEEPKSTTSFSISHRGAPLMFPEHSKEGYNAAARMGAGIIECDVSFTSDRELVCRHSNCDLHYTTNILAHPDLAAKCTQPFTPANPENGTDASAKCCTSDITLAEFKSLCAEMEATTFNALSVNESTPYFGRIGVTPDWRTNMYAYSCAETMSLKDQIQLVEGYGLNFTAEAKTPEIPMPFQGDYTQEDFAQQIVDTFQNFSIAADRVWLQSFLPDDIFYWLKTDPAFGAQAVYLDERADLSADGYQTAVDSLPGLAERGVQIIAPSIWQLITADNATGQIVPSSYAIAAQKAGLEIITWSFERSGPLEVEGGGYYYESVANLINNDGDEYTVIDVIAQQVGATKIFADWAGTITYYANCFGLV</sequence>
<dbReference type="SUPFAM" id="SSF51695">
    <property type="entry name" value="PLC-like phosphodiesterases"/>
    <property type="match status" value="1"/>
</dbReference>
<keyword evidence="4" id="KW-0319">Glycerol metabolism</keyword>
<organism evidence="10 11">
    <name type="scientific">Zasmidium cellare</name>
    <name type="common">Wine cellar mold</name>
    <name type="synonym">Racodium cellare</name>
    <dbReference type="NCBI Taxonomy" id="395010"/>
    <lineage>
        <taxon>Eukaryota</taxon>
        <taxon>Fungi</taxon>
        <taxon>Dikarya</taxon>
        <taxon>Ascomycota</taxon>
        <taxon>Pezizomycotina</taxon>
        <taxon>Dothideomycetes</taxon>
        <taxon>Dothideomycetidae</taxon>
        <taxon>Mycosphaerellales</taxon>
        <taxon>Mycosphaerellaceae</taxon>
        <taxon>Zasmidium</taxon>
    </lineage>
</organism>
<feature type="region of interest" description="Disordered" evidence="7">
    <location>
        <begin position="30"/>
        <end position="56"/>
    </location>
</feature>
<dbReference type="PANTHER" id="PTHR43620:SF7">
    <property type="entry name" value="GLYCEROPHOSPHODIESTER PHOSPHODIESTERASE GDPD5-RELATED"/>
    <property type="match status" value="1"/>
</dbReference>
<evidence type="ECO:0000256" key="3">
    <source>
        <dbReference type="ARBA" id="ARBA00022729"/>
    </source>
</evidence>
<evidence type="ECO:0000256" key="1">
    <source>
        <dbReference type="ARBA" id="ARBA00007277"/>
    </source>
</evidence>
<comment type="caution">
    <text evidence="10">The sequence shown here is derived from an EMBL/GenBank/DDBJ whole genome shotgun (WGS) entry which is preliminary data.</text>
</comment>
<dbReference type="InterPro" id="IPR017946">
    <property type="entry name" value="PLC-like_Pdiesterase_TIM-brl"/>
</dbReference>
<feature type="domain" description="GP-PDE" evidence="9">
    <location>
        <begin position="93"/>
        <end position="420"/>
    </location>
</feature>